<feature type="region of interest" description="Disordered" evidence="2">
    <location>
        <begin position="663"/>
        <end position="690"/>
    </location>
</feature>
<feature type="compositionally biased region" description="Polar residues" evidence="2">
    <location>
        <begin position="247"/>
        <end position="277"/>
    </location>
</feature>
<dbReference type="VEuPathDB" id="VectorBase:ASTEI05552"/>
<feature type="domain" description="Hpc2-related" evidence="3">
    <location>
        <begin position="157"/>
        <end position="204"/>
    </location>
</feature>
<feature type="compositionally biased region" description="Low complexity" evidence="2">
    <location>
        <begin position="323"/>
        <end position="335"/>
    </location>
</feature>
<keyword evidence="1" id="KW-0597">Phosphoprotein</keyword>
<evidence type="ECO:0000313" key="5">
    <source>
        <dbReference type="EnsemblMetazoa" id="ASTEI05552-PA"/>
    </source>
</evidence>
<feature type="compositionally biased region" description="Low complexity" evidence="2">
    <location>
        <begin position="895"/>
        <end position="904"/>
    </location>
</feature>
<dbReference type="GO" id="GO:0006325">
    <property type="term" value="P:chromatin organization"/>
    <property type="evidence" value="ECO:0007669"/>
    <property type="project" value="TreeGrafter"/>
</dbReference>
<feature type="region of interest" description="Disordered" evidence="2">
    <location>
        <begin position="816"/>
        <end position="948"/>
    </location>
</feature>
<feature type="region of interest" description="Disordered" evidence="2">
    <location>
        <begin position="1106"/>
        <end position="1127"/>
    </location>
</feature>
<feature type="compositionally biased region" description="Basic and acidic residues" evidence="2">
    <location>
        <begin position="375"/>
        <end position="388"/>
    </location>
</feature>
<reference evidence="5" key="2">
    <citation type="submission" date="2020-05" db="UniProtKB">
        <authorList>
            <consortium name="EnsemblMetazoa"/>
        </authorList>
    </citation>
    <scope>IDENTIFICATION</scope>
    <source>
        <strain evidence="5">Indian</strain>
    </source>
</reference>
<dbReference type="InterPro" id="IPR026947">
    <property type="entry name" value="UBN_middle_dom"/>
</dbReference>
<feature type="compositionally biased region" description="Basic and acidic residues" evidence="2">
    <location>
        <begin position="394"/>
        <end position="412"/>
    </location>
</feature>
<dbReference type="PANTHER" id="PTHR21669:SF28">
    <property type="entry name" value="YEMANUCLEIN"/>
    <property type="match status" value="1"/>
</dbReference>
<dbReference type="InterPro" id="IPR014840">
    <property type="entry name" value="HRD"/>
</dbReference>
<feature type="compositionally biased region" description="Basic and acidic residues" evidence="2">
    <location>
        <begin position="157"/>
        <end position="167"/>
    </location>
</feature>
<sequence length="1186" mass="125427">MSDVKRAIGDVVKKGGGGGGGNPFSALSASECSTAAAAAATLHPFGNIDKDGRGEGSNRANGGSGTGTGKKIPTVRLELNLFEPTTDSFPEFNFSKLIHEEQKRRKKTQKKQTDRTGNGFLSDPEMDMDVERMAKELERKYGMGSDYASKGKSARPSKLDYYDRGAGYDEEDSFIDNSEAYDELIPQEVETVGGGFYINSGQLEFKQLSNFERPEDAQRMPKPKKRALSTTSESSDDEEAAGEKKNPSQSTAPAQQTQKQPVEKSSTTVENQQQNRPPSRDNDKAKVVPESGEPIAPEDEKSRLNGHVAKKQKIVMDNGATAAGGEPKSKASSGESGKEKANGVKGKSTTVASTATTTTTTNVQGLPTAASVDGSSKKEENGGVKELKTTTVKDMLRAKRDSLRKMEQEKKGRSSGSSRVSSSEAEEDGDGGGDEDEDEENGEGDDEDEEEEEEEDEYDEEEGGGSDKNSRESVSEVEIVSESESSHESEKDGATSAAARGKVTNGTVDGAAVPATAGGQQPPKERKPKDCKLPDDISDQLRADVESLKELARALSGNGKLNFFESKVADLLLRIDEGARASTGSSSIRNAVFRHLESQLSISRQSLQLKLKKIHIRKLENKTKSVLSKLEDIISYTMPAIVAKYELDCLKVNEMRAAQAASALPNGEKADGGGPPPNAATPQIRNPKKKYTWNDRSRNLLWELYGIRQQAFELARSRNQTEDEVLADFMRSKVVPLWPKGWIRYEDVQKELDRRKKALAKSTGSSSIVGVPNTVGKKSGTTATVSPIVSPPGTTIDTALLLAGTGMNGMKAQDIYAPVRSSTPSGVRSTNSSKGGPDAEKVGSAGSNPTHRQSPTMQSGVSGGASISPNSSFKRTSDHSISNIMNSPPPPPAGAGPDNPSAGAFPNPEVKQSPATPAASAVSPANRNHPPLPSPDRQRWNSREDDSDSSIEIIAEYNVPRTAAASASVGAAAGTPPLPFQTPMTGTTLPVQGTSPNLPILNKEKYKNLTVGRNKAAHGGSSAGSSPITMGDIVSPVMGGGKFAKHSPGGGVIGFAPPPSGNAVGGPPELGGGGAGSVRQKDTPPSSIDVDVHQIMKDLKEYQEFQKQHNAGGNRKSDSTTALQSQQQHVAATAAAAAAAATASSTTVPPAAASSNAVADYFIDCDMDDDDILFATNYTYTGGHKN</sequence>
<feature type="compositionally biased region" description="Low complexity" evidence="2">
    <location>
        <begin position="348"/>
        <end position="361"/>
    </location>
</feature>
<dbReference type="AlphaFoldDB" id="A0A182YAR6"/>
<feature type="compositionally biased region" description="Acidic residues" evidence="2">
    <location>
        <begin position="424"/>
        <end position="464"/>
    </location>
</feature>
<dbReference type="Pfam" id="PF08729">
    <property type="entry name" value="HUN"/>
    <property type="match status" value="1"/>
</dbReference>
<dbReference type="VEuPathDB" id="VectorBase:ASTEI20_039433"/>
<evidence type="ECO:0008006" key="7">
    <source>
        <dbReference type="Google" id="ProtNLM"/>
    </source>
</evidence>
<proteinExistence type="predicted"/>
<dbReference type="STRING" id="30069.A0A182YAR6"/>
<protein>
    <recommendedName>
        <fullName evidence="7">Ubinuclein middle domain-containing protein</fullName>
    </recommendedName>
</protein>
<organism evidence="5 6">
    <name type="scientific">Anopheles stephensi</name>
    <name type="common">Indo-Pakistan malaria mosquito</name>
    <dbReference type="NCBI Taxonomy" id="30069"/>
    <lineage>
        <taxon>Eukaryota</taxon>
        <taxon>Metazoa</taxon>
        <taxon>Ecdysozoa</taxon>
        <taxon>Arthropoda</taxon>
        <taxon>Hexapoda</taxon>
        <taxon>Insecta</taxon>
        <taxon>Pterygota</taxon>
        <taxon>Neoptera</taxon>
        <taxon>Endopterygota</taxon>
        <taxon>Diptera</taxon>
        <taxon>Nematocera</taxon>
        <taxon>Culicoidea</taxon>
        <taxon>Culicidae</taxon>
        <taxon>Anophelinae</taxon>
        <taxon>Anopheles</taxon>
    </lineage>
</organism>
<dbReference type="PANTHER" id="PTHR21669">
    <property type="entry name" value="CAPZ-INTERACTING PROTEIN AND RELATED PROTEINS"/>
    <property type="match status" value="1"/>
</dbReference>
<dbReference type="OMA" id="AKYELDC"/>
<feature type="compositionally biased region" description="Basic and acidic residues" evidence="2">
    <location>
        <begin position="278"/>
        <end position="287"/>
    </location>
</feature>
<evidence type="ECO:0000313" key="6">
    <source>
        <dbReference type="Proteomes" id="UP000076408"/>
    </source>
</evidence>
<feature type="compositionally biased region" description="Basic and acidic residues" evidence="2">
    <location>
        <begin position="523"/>
        <end position="534"/>
    </location>
</feature>
<dbReference type="GO" id="GO:0005634">
    <property type="term" value="C:nucleus"/>
    <property type="evidence" value="ECO:0007669"/>
    <property type="project" value="TreeGrafter"/>
</dbReference>
<feature type="region of interest" description="Disordered" evidence="2">
    <location>
        <begin position="209"/>
        <end position="534"/>
    </location>
</feature>
<feature type="region of interest" description="Disordered" evidence="2">
    <location>
        <begin position="1"/>
        <end position="23"/>
    </location>
</feature>
<dbReference type="Proteomes" id="UP000076408">
    <property type="component" value="Unassembled WGS sequence"/>
</dbReference>
<feature type="compositionally biased region" description="Low complexity" evidence="2">
    <location>
        <begin position="913"/>
        <end position="925"/>
    </location>
</feature>
<feature type="domain" description="Ubinuclein middle" evidence="4">
    <location>
        <begin position="533"/>
        <end position="750"/>
    </location>
</feature>
<reference evidence="6" key="1">
    <citation type="journal article" date="2014" name="Genome Biol.">
        <title>Genome analysis of a major urban malaria vector mosquito, Anopheles stephensi.</title>
        <authorList>
            <person name="Jiang X."/>
            <person name="Peery A."/>
            <person name="Hall A.B."/>
            <person name="Sharma A."/>
            <person name="Chen X.G."/>
            <person name="Waterhouse R.M."/>
            <person name="Komissarov A."/>
            <person name="Riehle M.M."/>
            <person name="Shouche Y."/>
            <person name="Sharakhova M.V."/>
            <person name="Lawson D."/>
            <person name="Pakpour N."/>
            <person name="Arensburger P."/>
            <person name="Davidson V.L."/>
            <person name="Eiglmeier K."/>
            <person name="Emrich S."/>
            <person name="George P."/>
            <person name="Kennedy R.C."/>
            <person name="Mane S.P."/>
            <person name="Maslen G."/>
            <person name="Oringanje C."/>
            <person name="Qi Y."/>
            <person name="Settlage R."/>
            <person name="Tojo M."/>
            <person name="Tubio J.M."/>
            <person name="Unger M.F."/>
            <person name="Wang B."/>
            <person name="Vernick K.D."/>
            <person name="Ribeiro J.M."/>
            <person name="James A.A."/>
            <person name="Michel K."/>
            <person name="Riehle M.A."/>
            <person name="Luckhart S."/>
            <person name="Sharakhov I.V."/>
            <person name="Tu Z."/>
        </authorList>
    </citation>
    <scope>NUCLEOTIDE SEQUENCE [LARGE SCALE GENOMIC DNA]</scope>
    <source>
        <strain evidence="6">Indian</strain>
    </source>
</reference>
<accession>A0A182YAR6</accession>
<dbReference type="EnsemblMetazoa" id="ASTEI05552-RA">
    <property type="protein sequence ID" value="ASTEI05552-PA"/>
    <property type="gene ID" value="ASTEI05552"/>
</dbReference>
<feature type="compositionally biased region" description="Basic and acidic residues" evidence="2">
    <location>
        <begin position="484"/>
        <end position="493"/>
    </location>
</feature>
<feature type="compositionally biased region" description="Basic and acidic residues" evidence="2">
    <location>
        <begin position="1"/>
        <end position="13"/>
    </location>
</feature>
<name>A0A182YAR6_ANOST</name>
<dbReference type="VEuPathDB" id="VectorBase:ASTE000157"/>
<feature type="compositionally biased region" description="Polar residues" evidence="2">
    <location>
        <begin position="845"/>
        <end position="885"/>
    </location>
</feature>
<evidence type="ECO:0000259" key="4">
    <source>
        <dbReference type="Pfam" id="PF14075"/>
    </source>
</evidence>
<evidence type="ECO:0000256" key="1">
    <source>
        <dbReference type="ARBA" id="ARBA00022553"/>
    </source>
</evidence>
<feature type="region of interest" description="Disordered" evidence="2">
    <location>
        <begin position="45"/>
        <end position="71"/>
    </location>
</feature>
<feature type="region of interest" description="Disordered" evidence="2">
    <location>
        <begin position="100"/>
        <end position="128"/>
    </location>
</feature>
<feature type="region of interest" description="Disordered" evidence="2">
    <location>
        <begin position="1059"/>
        <end position="1088"/>
    </location>
</feature>
<evidence type="ECO:0000256" key="2">
    <source>
        <dbReference type="SAM" id="MobiDB-lite"/>
    </source>
</evidence>
<evidence type="ECO:0000259" key="3">
    <source>
        <dbReference type="Pfam" id="PF08729"/>
    </source>
</evidence>
<feature type="compositionally biased region" description="Polar residues" evidence="2">
    <location>
        <begin position="820"/>
        <end position="834"/>
    </location>
</feature>
<dbReference type="Pfam" id="PF14075">
    <property type="entry name" value="UBN_AB"/>
    <property type="match status" value="1"/>
</dbReference>
<keyword evidence="6" id="KW-1185">Reference proteome</keyword>
<feature type="compositionally biased region" description="Low complexity" evidence="2">
    <location>
        <begin position="414"/>
        <end position="423"/>
    </location>
</feature>
<feature type="region of interest" description="Disordered" evidence="2">
    <location>
        <begin position="143"/>
        <end position="171"/>
    </location>
</feature>